<evidence type="ECO:0000313" key="4">
    <source>
        <dbReference type="Proteomes" id="UP000638313"/>
    </source>
</evidence>
<dbReference type="InterPro" id="IPR049492">
    <property type="entry name" value="BD-FAE-like_dom"/>
</dbReference>
<dbReference type="GO" id="GO:0016787">
    <property type="term" value="F:hydrolase activity"/>
    <property type="evidence" value="ECO:0007669"/>
    <property type="project" value="UniProtKB-KW"/>
</dbReference>
<dbReference type="Proteomes" id="UP000638313">
    <property type="component" value="Unassembled WGS sequence"/>
</dbReference>
<dbReference type="SUPFAM" id="SSF53474">
    <property type="entry name" value="alpha/beta-Hydrolases"/>
    <property type="match status" value="1"/>
</dbReference>
<gene>
    <name evidence="3" type="ORF">GCM10010218_27700</name>
</gene>
<proteinExistence type="predicted"/>
<evidence type="ECO:0000256" key="1">
    <source>
        <dbReference type="ARBA" id="ARBA00022801"/>
    </source>
</evidence>
<dbReference type="InterPro" id="IPR050300">
    <property type="entry name" value="GDXG_lipolytic_enzyme"/>
</dbReference>
<evidence type="ECO:0000259" key="2">
    <source>
        <dbReference type="Pfam" id="PF20434"/>
    </source>
</evidence>
<evidence type="ECO:0000313" key="3">
    <source>
        <dbReference type="EMBL" id="GHF44690.1"/>
    </source>
</evidence>
<dbReference type="InterPro" id="IPR029058">
    <property type="entry name" value="AB_hydrolase_fold"/>
</dbReference>
<dbReference type="Gene3D" id="3.40.50.1820">
    <property type="entry name" value="alpha/beta hydrolase"/>
    <property type="match status" value="1"/>
</dbReference>
<feature type="domain" description="BD-FAE-like" evidence="2">
    <location>
        <begin position="21"/>
        <end position="194"/>
    </location>
</feature>
<dbReference type="AlphaFoldDB" id="A0A919B292"/>
<accession>A0A919B292</accession>
<comment type="caution">
    <text evidence="3">The sequence shown here is derived from an EMBL/GenBank/DDBJ whole genome shotgun (WGS) entry which is preliminary data.</text>
</comment>
<dbReference type="EMBL" id="BNBD01000004">
    <property type="protein sequence ID" value="GHF44690.1"/>
    <property type="molecule type" value="Genomic_DNA"/>
</dbReference>
<organism evidence="3 4">
    <name type="scientific">Streptomyces mashuensis</name>
    <dbReference type="NCBI Taxonomy" id="33904"/>
    <lineage>
        <taxon>Bacteria</taxon>
        <taxon>Bacillati</taxon>
        <taxon>Actinomycetota</taxon>
        <taxon>Actinomycetes</taxon>
        <taxon>Kitasatosporales</taxon>
        <taxon>Streptomycetaceae</taxon>
        <taxon>Streptomyces</taxon>
    </lineage>
</organism>
<dbReference type="RefSeq" id="WP_190129806.1">
    <property type="nucleotide sequence ID" value="NZ_BNBD01000004.1"/>
</dbReference>
<keyword evidence="4" id="KW-1185">Reference proteome</keyword>
<sequence>MTAAGPRTTLAYGPHPSQVVDVYGPPAHGPAGLRVTLLHGGYWRQRYDRSYLVPLAQALAAEGVEVALAEYRRVGGGGGWPATAEDVVAAVGSRSAGGVGRHVLVGHSAGGHLALWAVSSPAGARLAVDHVVAVAPVADLGLARRLRLSDGAVDELLGGHDEAGADPVRLVPARVPVTVLHGSDDADVPAALSTGYAAAARAAGGRVELRVLPGADHFAPLTPGTAAYDVLREAVREDPGRSAG</sequence>
<keyword evidence="1" id="KW-0378">Hydrolase</keyword>
<name>A0A919B292_9ACTN</name>
<reference evidence="3" key="2">
    <citation type="submission" date="2020-09" db="EMBL/GenBank/DDBJ databases">
        <authorList>
            <person name="Sun Q."/>
            <person name="Ohkuma M."/>
        </authorList>
    </citation>
    <scope>NUCLEOTIDE SEQUENCE</scope>
    <source>
        <strain evidence="3">JCM 4059</strain>
    </source>
</reference>
<protein>
    <submittedName>
        <fullName evidence="3">Lipase/esterase</fullName>
    </submittedName>
</protein>
<dbReference type="Pfam" id="PF20434">
    <property type="entry name" value="BD-FAE"/>
    <property type="match status" value="1"/>
</dbReference>
<reference evidence="3" key="1">
    <citation type="journal article" date="2014" name="Int. J. Syst. Evol. Microbiol.">
        <title>Complete genome sequence of Corynebacterium casei LMG S-19264T (=DSM 44701T), isolated from a smear-ripened cheese.</title>
        <authorList>
            <consortium name="US DOE Joint Genome Institute (JGI-PGF)"/>
            <person name="Walter F."/>
            <person name="Albersmeier A."/>
            <person name="Kalinowski J."/>
            <person name="Ruckert C."/>
        </authorList>
    </citation>
    <scope>NUCLEOTIDE SEQUENCE</scope>
    <source>
        <strain evidence="3">JCM 4059</strain>
    </source>
</reference>
<dbReference type="PANTHER" id="PTHR48081:SF33">
    <property type="entry name" value="KYNURENINE FORMAMIDASE"/>
    <property type="match status" value="1"/>
</dbReference>
<dbReference type="PANTHER" id="PTHR48081">
    <property type="entry name" value="AB HYDROLASE SUPERFAMILY PROTEIN C4A8.06C"/>
    <property type="match status" value="1"/>
</dbReference>